<dbReference type="PROSITE" id="PS51473">
    <property type="entry name" value="GNK2"/>
    <property type="match status" value="2"/>
</dbReference>
<evidence type="ECO:0000256" key="4">
    <source>
        <dbReference type="ARBA" id="ARBA00022692"/>
    </source>
</evidence>
<protein>
    <recommendedName>
        <fullName evidence="24">Cysteine-rich</fullName>
    </recommendedName>
</protein>
<evidence type="ECO:0000256" key="15">
    <source>
        <dbReference type="ARBA" id="ARBA00047951"/>
    </source>
</evidence>
<keyword evidence="6" id="KW-0677">Repeat</keyword>
<dbReference type="KEGG" id="ath:AT4G23300"/>
<evidence type="ECO:0000259" key="21">
    <source>
        <dbReference type="PROSITE" id="PS51473"/>
    </source>
</evidence>
<dbReference type="FunFam" id="1.10.510.10:FF:000129">
    <property type="entry name" value="cysteine-rich receptor-like protein kinase 10"/>
    <property type="match status" value="1"/>
</dbReference>
<feature type="region of interest" description="Disordered" evidence="17">
    <location>
        <begin position="264"/>
        <end position="283"/>
    </location>
</feature>
<name>A0A5S9XVG7_ARATH</name>
<feature type="binding site" evidence="16">
    <location>
        <position position="381"/>
    </location>
    <ligand>
        <name>ATP</name>
        <dbReference type="ChEBI" id="CHEBI:30616"/>
    </ligand>
</feature>
<dbReference type="PROSITE" id="PS00108">
    <property type="entry name" value="PROTEIN_KINASE_ST"/>
    <property type="match status" value="1"/>
</dbReference>
<dbReference type="CDD" id="cd14066">
    <property type="entry name" value="STKc_IRAK"/>
    <property type="match status" value="1"/>
</dbReference>
<dbReference type="OMA" id="FNANRRI"/>
<gene>
    <name evidence="22" type="ORF">C24_LOCUS18961</name>
</gene>
<dbReference type="PROSITE" id="PS50011">
    <property type="entry name" value="PROTEIN_KINASE_DOM"/>
    <property type="match status" value="1"/>
</dbReference>
<evidence type="ECO:0000256" key="1">
    <source>
        <dbReference type="ARBA" id="ARBA00004167"/>
    </source>
</evidence>
<comment type="catalytic activity">
    <reaction evidence="14">
        <text>L-seryl-[protein] + ATP = O-phospho-L-seryl-[protein] + ADP + H(+)</text>
        <dbReference type="Rhea" id="RHEA:17989"/>
        <dbReference type="Rhea" id="RHEA-COMP:9863"/>
        <dbReference type="Rhea" id="RHEA-COMP:11604"/>
        <dbReference type="ChEBI" id="CHEBI:15378"/>
        <dbReference type="ChEBI" id="CHEBI:29999"/>
        <dbReference type="ChEBI" id="CHEBI:30616"/>
        <dbReference type="ChEBI" id="CHEBI:83421"/>
        <dbReference type="ChEBI" id="CHEBI:456216"/>
    </reaction>
</comment>
<organism evidence="22 23">
    <name type="scientific">Arabidopsis thaliana</name>
    <name type="common">Mouse-ear cress</name>
    <dbReference type="NCBI Taxonomy" id="3702"/>
    <lineage>
        <taxon>Eukaryota</taxon>
        <taxon>Viridiplantae</taxon>
        <taxon>Streptophyta</taxon>
        <taxon>Embryophyta</taxon>
        <taxon>Tracheophyta</taxon>
        <taxon>Spermatophyta</taxon>
        <taxon>Magnoliopsida</taxon>
        <taxon>eudicotyledons</taxon>
        <taxon>Gunneridae</taxon>
        <taxon>Pentapetalae</taxon>
        <taxon>rosids</taxon>
        <taxon>malvids</taxon>
        <taxon>Brassicales</taxon>
        <taxon>Brassicaceae</taxon>
        <taxon>Camelineae</taxon>
        <taxon>Arabidopsis</taxon>
    </lineage>
</organism>
<evidence type="ECO:0000256" key="10">
    <source>
        <dbReference type="ARBA" id="ARBA00022989"/>
    </source>
</evidence>
<comment type="subcellular location">
    <subcellularLocation>
        <location evidence="1">Membrane</location>
        <topology evidence="1">Single-pass membrane protein</topology>
    </subcellularLocation>
</comment>
<dbReference type="PROSITE" id="PS00107">
    <property type="entry name" value="PROTEIN_KINASE_ATP"/>
    <property type="match status" value="1"/>
</dbReference>
<evidence type="ECO:0008006" key="24">
    <source>
        <dbReference type="Google" id="ProtNLM"/>
    </source>
</evidence>
<dbReference type="Pfam" id="PF07714">
    <property type="entry name" value="PK_Tyr_Ser-Thr"/>
    <property type="match status" value="1"/>
</dbReference>
<dbReference type="AlphaFoldDB" id="A0A5S9XVG7"/>
<feature type="transmembrane region" description="Helical" evidence="18">
    <location>
        <begin position="291"/>
        <end position="317"/>
    </location>
</feature>
<evidence type="ECO:0000256" key="6">
    <source>
        <dbReference type="ARBA" id="ARBA00022737"/>
    </source>
</evidence>
<evidence type="ECO:0000259" key="20">
    <source>
        <dbReference type="PROSITE" id="PS50011"/>
    </source>
</evidence>
<keyword evidence="12" id="KW-0675">Receptor</keyword>
<dbReference type="CDD" id="cd23509">
    <property type="entry name" value="Gnk2-like"/>
    <property type="match status" value="2"/>
</dbReference>
<feature type="domain" description="Protein kinase" evidence="20">
    <location>
        <begin position="353"/>
        <end position="632"/>
    </location>
</feature>
<keyword evidence="7 16" id="KW-0547">Nucleotide-binding</keyword>
<evidence type="ECO:0000256" key="3">
    <source>
        <dbReference type="ARBA" id="ARBA00022679"/>
    </source>
</evidence>
<dbReference type="Gene3D" id="3.30.200.20">
    <property type="entry name" value="Phosphorylase Kinase, domain 1"/>
    <property type="match status" value="1"/>
</dbReference>
<feature type="chain" id="PRO_5025049222" description="Cysteine-rich" evidence="19">
    <location>
        <begin position="25"/>
        <end position="660"/>
    </location>
</feature>
<keyword evidence="5 19" id="KW-0732">Signal</keyword>
<dbReference type="InterPro" id="IPR000719">
    <property type="entry name" value="Prot_kinase_dom"/>
</dbReference>
<evidence type="ECO:0000256" key="14">
    <source>
        <dbReference type="ARBA" id="ARBA00047558"/>
    </source>
</evidence>
<feature type="domain" description="Gnk2-homologous" evidence="21">
    <location>
        <begin position="137"/>
        <end position="250"/>
    </location>
</feature>
<evidence type="ECO:0000256" key="5">
    <source>
        <dbReference type="ARBA" id="ARBA00022729"/>
    </source>
</evidence>
<dbReference type="InterPro" id="IPR038408">
    <property type="entry name" value="GNK2_sf"/>
</dbReference>
<dbReference type="Gene3D" id="3.30.430.20">
    <property type="entry name" value="Gnk2 domain, C-X8-C-X2-C motif"/>
    <property type="match status" value="2"/>
</dbReference>
<keyword evidence="13" id="KW-0325">Glycoprotein</keyword>
<dbReference type="PANTHER" id="PTHR27002">
    <property type="entry name" value="RECEPTOR-LIKE SERINE/THREONINE-PROTEIN KINASE SD1-8"/>
    <property type="match status" value="1"/>
</dbReference>
<dbReference type="Proteomes" id="UP000434276">
    <property type="component" value="Unassembled WGS sequence"/>
</dbReference>
<dbReference type="GO" id="GO:0004674">
    <property type="term" value="F:protein serine/threonine kinase activity"/>
    <property type="evidence" value="ECO:0007669"/>
    <property type="project" value="UniProtKB-KW"/>
</dbReference>
<dbReference type="Pfam" id="PF01657">
    <property type="entry name" value="Stress-antifung"/>
    <property type="match status" value="2"/>
</dbReference>
<evidence type="ECO:0000256" key="9">
    <source>
        <dbReference type="ARBA" id="ARBA00022840"/>
    </source>
</evidence>
<evidence type="ECO:0000256" key="13">
    <source>
        <dbReference type="ARBA" id="ARBA00023180"/>
    </source>
</evidence>
<keyword evidence="10 18" id="KW-1133">Transmembrane helix</keyword>
<evidence type="ECO:0000313" key="22">
    <source>
        <dbReference type="EMBL" id="CAA0396231.1"/>
    </source>
</evidence>
<dbReference type="PANTHER" id="PTHR27002:SF453">
    <property type="entry name" value="CYSTEINE-RICH RECEPTOR-LIKE PROTEIN KINASE 22"/>
    <property type="match status" value="1"/>
</dbReference>
<keyword evidence="11 18" id="KW-0472">Membrane</keyword>
<evidence type="ECO:0000256" key="2">
    <source>
        <dbReference type="ARBA" id="ARBA00022527"/>
    </source>
</evidence>
<feature type="domain" description="Gnk2-homologous" evidence="21">
    <location>
        <begin position="22"/>
        <end position="128"/>
    </location>
</feature>
<dbReference type="InterPro" id="IPR002902">
    <property type="entry name" value="GNK2"/>
</dbReference>
<dbReference type="GO" id="GO:0006979">
    <property type="term" value="P:response to oxidative stress"/>
    <property type="evidence" value="ECO:0007669"/>
    <property type="project" value="UniProtKB-ARBA"/>
</dbReference>
<dbReference type="ExpressionAtlas" id="A0A5S9XVG7">
    <property type="expression patterns" value="baseline and differential"/>
</dbReference>
<dbReference type="InterPro" id="IPR017441">
    <property type="entry name" value="Protein_kinase_ATP_BS"/>
</dbReference>
<dbReference type="SMR" id="A0A5S9XVG7"/>
<dbReference type="InterPro" id="IPR001245">
    <property type="entry name" value="Ser-Thr/Tyr_kinase_cat_dom"/>
</dbReference>
<keyword evidence="4 18" id="KW-0812">Transmembrane</keyword>
<evidence type="ECO:0000256" key="19">
    <source>
        <dbReference type="SAM" id="SignalP"/>
    </source>
</evidence>
<dbReference type="OrthoDB" id="688481at2759"/>
<reference evidence="22 23" key="1">
    <citation type="submission" date="2019-12" db="EMBL/GenBank/DDBJ databases">
        <authorList>
            <person name="Jiao W.-B."/>
            <person name="Schneeberger K."/>
        </authorList>
    </citation>
    <scope>NUCLEOTIDE SEQUENCE [LARGE SCALE GENOMIC DNA]</scope>
    <source>
        <strain evidence="23">cv. C24</strain>
    </source>
</reference>
<dbReference type="GO" id="GO:0005524">
    <property type="term" value="F:ATP binding"/>
    <property type="evidence" value="ECO:0007669"/>
    <property type="project" value="UniProtKB-UniRule"/>
</dbReference>
<dbReference type="GO" id="GO:0016020">
    <property type="term" value="C:membrane"/>
    <property type="evidence" value="ECO:0007669"/>
    <property type="project" value="UniProtKB-SubCell"/>
</dbReference>
<dbReference type="EMBL" id="CACSHJ010000095">
    <property type="protein sequence ID" value="CAA0396231.1"/>
    <property type="molecule type" value="Genomic_DNA"/>
</dbReference>
<keyword evidence="2" id="KW-0723">Serine/threonine-protein kinase</keyword>
<evidence type="ECO:0000256" key="17">
    <source>
        <dbReference type="SAM" id="MobiDB-lite"/>
    </source>
</evidence>
<feature type="compositionally biased region" description="Pro residues" evidence="17">
    <location>
        <begin position="264"/>
        <end position="273"/>
    </location>
</feature>
<dbReference type="FunFam" id="3.30.430.20:FF:000007">
    <property type="entry name" value="Cysteine-rich receptor-like protein kinase 11"/>
    <property type="match status" value="1"/>
</dbReference>
<evidence type="ECO:0000256" key="7">
    <source>
        <dbReference type="ARBA" id="ARBA00022741"/>
    </source>
</evidence>
<sequence>MKQRSFLSILCFILLAFGVASVSAQTCIENRKYFTPNGTYDSNRRLILSSLPNNTASQDGFYYGSIGEEQDRVYALGMCIPRSTPSDCFNCIKGAAGWLIQDCVNQTDAYYWALDPTLCLVRYSNISFSGSAAFWEIEPQYLVLNTATIASDLTDFKNIWEDLTSRTITAASAARSTPSSSDNHYRVDFANLTKFQNIYALMQCTPDISSDECNNCLQRGVLEYQSCCGNNTGGYVMRPICFFRWQLFTFSKAFHNITLATPPKPPMNVPRPPSVGHGANTTDNDSRGVSAGIVVVITVPAVVIVLILVVLGFFICWRRKSLQRTEFESDSDVSTTNSLQYEFKTIEAATNKFSKSNKLGEGRFGEVYKGKFSNGTEVAVKRLSKVSGQDTKKFRNEAVLVSKIQHRNLARLLGFCLQGDGKFLIYEFVLNKSLDYFLFDPEKQGELDWTRRYKIIGGIAQGILHLHQDPQLTIIYRDFKASNILLDADMNPKISDFGMATVFGMEESRGNTNWIAETFVYMSPEYAVHGKFSMKSDVYSFGILILEIISGKKNSSLYQNDETTTAGNLVTYAWRLWRNGSQLKLLDSSIGRNYQSNEVTRCIHIALLCVQENPEDRPKLSTIVSMLTSNTISVPAPGIPGFFPQSRRELDPLSEGLESG</sequence>
<dbReference type="SUPFAM" id="SSF56112">
    <property type="entry name" value="Protein kinase-like (PK-like)"/>
    <property type="match status" value="1"/>
</dbReference>
<keyword evidence="9 16" id="KW-0067">ATP-binding</keyword>
<keyword evidence="8" id="KW-0418">Kinase</keyword>
<accession>A0A5S9XVG7</accession>
<evidence type="ECO:0000256" key="12">
    <source>
        <dbReference type="ARBA" id="ARBA00023170"/>
    </source>
</evidence>
<evidence type="ECO:0000256" key="8">
    <source>
        <dbReference type="ARBA" id="ARBA00022777"/>
    </source>
</evidence>
<dbReference type="Gene3D" id="1.10.510.10">
    <property type="entry name" value="Transferase(Phosphotransferase) domain 1"/>
    <property type="match status" value="1"/>
</dbReference>
<dbReference type="FunFam" id="3.30.200.20:FF:000142">
    <property type="entry name" value="Cysteine-rich receptor-like protein kinase 10"/>
    <property type="match status" value="1"/>
</dbReference>
<evidence type="ECO:0000256" key="18">
    <source>
        <dbReference type="SAM" id="Phobius"/>
    </source>
</evidence>
<dbReference type="InterPro" id="IPR011009">
    <property type="entry name" value="Kinase-like_dom_sf"/>
</dbReference>
<evidence type="ECO:0000256" key="11">
    <source>
        <dbReference type="ARBA" id="ARBA00023136"/>
    </source>
</evidence>
<proteinExistence type="predicted"/>
<keyword evidence="3" id="KW-0808">Transferase</keyword>
<dbReference type="FunFam" id="3.30.430.20:FF:000003">
    <property type="entry name" value="Cysteine-rich RLK (RECEPTOR-like protein kinase) 10"/>
    <property type="match status" value="1"/>
</dbReference>
<comment type="catalytic activity">
    <reaction evidence="15">
        <text>L-threonyl-[protein] + ATP = O-phospho-L-threonyl-[protein] + ADP + H(+)</text>
        <dbReference type="Rhea" id="RHEA:46608"/>
        <dbReference type="Rhea" id="RHEA-COMP:11060"/>
        <dbReference type="Rhea" id="RHEA-COMP:11605"/>
        <dbReference type="ChEBI" id="CHEBI:15378"/>
        <dbReference type="ChEBI" id="CHEBI:30013"/>
        <dbReference type="ChEBI" id="CHEBI:30616"/>
        <dbReference type="ChEBI" id="CHEBI:61977"/>
        <dbReference type="ChEBI" id="CHEBI:456216"/>
    </reaction>
</comment>
<dbReference type="InterPro" id="IPR008271">
    <property type="entry name" value="Ser/Thr_kinase_AS"/>
</dbReference>
<evidence type="ECO:0000313" key="23">
    <source>
        <dbReference type="Proteomes" id="UP000434276"/>
    </source>
</evidence>
<feature type="signal peptide" evidence="19">
    <location>
        <begin position="1"/>
        <end position="24"/>
    </location>
</feature>
<evidence type="ECO:0000256" key="16">
    <source>
        <dbReference type="PROSITE-ProRule" id="PRU10141"/>
    </source>
</evidence>